<gene>
    <name evidence="5" type="ORF">ACFSR5_17785</name>
</gene>
<dbReference type="Gene3D" id="1.10.10.10">
    <property type="entry name" value="Winged helix-like DNA-binding domain superfamily/Winged helix DNA-binding domain"/>
    <property type="match status" value="1"/>
</dbReference>
<dbReference type="InterPro" id="IPR000792">
    <property type="entry name" value="Tscrpt_reg_LuxR_C"/>
</dbReference>
<organism evidence="5 6">
    <name type="scientific">Sphingobacterium suaedae</name>
    <dbReference type="NCBI Taxonomy" id="1686402"/>
    <lineage>
        <taxon>Bacteria</taxon>
        <taxon>Pseudomonadati</taxon>
        <taxon>Bacteroidota</taxon>
        <taxon>Sphingobacteriia</taxon>
        <taxon>Sphingobacteriales</taxon>
        <taxon>Sphingobacteriaceae</taxon>
        <taxon>Sphingobacterium</taxon>
    </lineage>
</organism>
<keyword evidence="2" id="KW-0238">DNA-binding</keyword>
<comment type="caution">
    <text evidence="5">The sequence shown here is derived from an EMBL/GenBank/DDBJ whole genome shotgun (WGS) entry which is preliminary data.</text>
</comment>
<dbReference type="Proteomes" id="UP001597545">
    <property type="component" value="Unassembled WGS sequence"/>
</dbReference>
<dbReference type="CDD" id="cd06170">
    <property type="entry name" value="LuxR_C_like"/>
    <property type="match status" value="1"/>
</dbReference>
<name>A0ABW5KNZ6_9SPHI</name>
<keyword evidence="3" id="KW-0804">Transcription</keyword>
<protein>
    <submittedName>
        <fullName evidence="5">Helix-turn-helix transcriptional regulator</fullName>
    </submittedName>
</protein>
<keyword evidence="6" id="KW-1185">Reference proteome</keyword>
<dbReference type="SUPFAM" id="SSF46894">
    <property type="entry name" value="C-terminal effector domain of the bipartite response regulators"/>
    <property type="match status" value="1"/>
</dbReference>
<dbReference type="PANTHER" id="PTHR44688:SF16">
    <property type="entry name" value="DNA-BINDING TRANSCRIPTIONAL ACTIVATOR DEVR_DOSR"/>
    <property type="match status" value="1"/>
</dbReference>
<dbReference type="RefSeq" id="WP_380905822.1">
    <property type="nucleotide sequence ID" value="NZ_JBHUEG010000012.1"/>
</dbReference>
<dbReference type="Pfam" id="PF00196">
    <property type="entry name" value="GerE"/>
    <property type="match status" value="1"/>
</dbReference>
<evidence type="ECO:0000256" key="1">
    <source>
        <dbReference type="ARBA" id="ARBA00023015"/>
    </source>
</evidence>
<dbReference type="PRINTS" id="PR00038">
    <property type="entry name" value="HTHLUXR"/>
</dbReference>
<evidence type="ECO:0000256" key="2">
    <source>
        <dbReference type="ARBA" id="ARBA00023125"/>
    </source>
</evidence>
<dbReference type="InterPro" id="IPR016032">
    <property type="entry name" value="Sig_transdc_resp-reg_C-effctor"/>
</dbReference>
<evidence type="ECO:0000259" key="4">
    <source>
        <dbReference type="PROSITE" id="PS50043"/>
    </source>
</evidence>
<feature type="domain" description="HTH luxR-type" evidence="4">
    <location>
        <begin position="157"/>
        <end position="222"/>
    </location>
</feature>
<evidence type="ECO:0000256" key="3">
    <source>
        <dbReference type="ARBA" id="ARBA00023163"/>
    </source>
</evidence>
<dbReference type="PANTHER" id="PTHR44688">
    <property type="entry name" value="DNA-BINDING TRANSCRIPTIONAL ACTIVATOR DEVR_DOSR"/>
    <property type="match status" value="1"/>
</dbReference>
<dbReference type="EMBL" id="JBHULR010000015">
    <property type="protein sequence ID" value="MFD2549505.1"/>
    <property type="molecule type" value="Genomic_DNA"/>
</dbReference>
<reference evidence="6" key="1">
    <citation type="journal article" date="2019" name="Int. J. Syst. Evol. Microbiol.">
        <title>The Global Catalogue of Microorganisms (GCM) 10K type strain sequencing project: providing services to taxonomists for standard genome sequencing and annotation.</title>
        <authorList>
            <consortium name="The Broad Institute Genomics Platform"/>
            <consortium name="The Broad Institute Genome Sequencing Center for Infectious Disease"/>
            <person name="Wu L."/>
            <person name="Ma J."/>
        </authorList>
    </citation>
    <scope>NUCLEOTIDE SEQUENCE [LARGE SCALE GENOMIC DNA]</scope>
    <source>
        <strain evidence="6">KCTC 42662</strain>
    </source>
</reference>
<accession>A0ABW5KNZ6</accession>
<evidence type="ECO:0000313" key="5">
    <source>
        <dbReference type="EMBL" id="MFD2549505.1"/>
    </source>
</evidence>
<proteinExistence type="predicted"/>
<evidence type="ECO:0000313" key="6">
    <source>
        <dbReference type="Proteomes" id="UP001597545"/>
    </source>
</evidence>
<sequence length="224" mass="26154">MNNYHELYLELDRIFSALSQADLLSTSCCQDELFLHIINQSNFYITVHDVEFFRPLSINEQMRSFYGFEEQIFRGLDHFYYLRTIHTSTYHSLIESMAFFRKDLPGNLDLTYKLLHASGEWKQTIGTTKTIVRNSRNRPKIALTIMRENTSELPKSVYENFAALTTREREIIGLLIAGLSKKEIADKLFISSGTVVTHTKNIYRKLQVKKITELAHLVDLFDMK</sequence>
<keyword evidence="1" id="KW-0805">Transcription regulation</keyword>
<dbReference type="SMART" id="SM00421">
    <property type="entry name" value="HTH_LUXR"/>
    <property type="match status" value="1"/>
</dbReference>
<dbReference type="InterPro" id="IPR036388">
    <property type="entry name" value="WH-like_DNA-bd_sf"/>
</dbReference>
<dbReference type="PROSITE" id="PS50043">
    <property type="entry name" value="HTH_LUXR_2"/>
    <property type="match status" value="1"/>
</dbReference>